<dbReference type="EMBL" id="JALLPJ020001079">
    <property type="protein sequence ID" value="KAL3776850.1"/>
    <property type="molecule type" value="Genomic_DNA"/>
</dbReference>
<comment type="caution">
    <text evidence="2">The sequence shown here is derived from an EMBL/GenBank/DDBJ whole genome shotgun (WGS) entry which is preliminary data.</text>
</comment>
<name>A0ABD3NT13_9STRA</name>
<protein>
    <submittedName>
        <fullName evidence="2">Uncharacterized protein</fullName>
    </submittedName>
</protein>
<sequence length="747" mass="79128">MVLRSIMKLRSSSLLSRSAKSKSNVDTTSIETPSTGTGNEASGDKACDRDDAIVPDASVGVAEEGRSDAVQETEERADETESREAVVDSSALEERESAASTSTPQEIAPAEPQVEHKAAAPIQSPRFHPNWTKEVPQPQPSIEISRSETEIEVVAGSVEPKKEKMFRLPSFIAKRSVNKSRKEAESVEVKSTVAKEAEFVEVKSTGDVSVEVIEPNTKEKSSSVLDKVQRIGSLRITVLDTGVECLSVASIEPVAEEEEVPLVKSTSTKSAKSLAKSSSVNSGLSDAGDSKGADAASAKEEEPASPSSVFAEIGNMFQRMGSYTRSMSRQVSSFAVCDTNVAADEPVAVEEQDKTEAEKTADEARVQSKTSISVFPEVGVSDEKSDLDELEVALNRSTTLEKVQSLTKSIASTLELAIEESSCGPAIEAKSADEAETNVFEVALDDTAAAASEQKDDTSLEGVQSLVDNTYVSVKSMVQSIFSALEVALEGTAVGQHMAFKQEGDVSVDCEKSAVADAFDHAKSQEECKSKSVADDGSVEIAIGAVSVAKSAAKAASVAEVNGDVDVQEVLSVATSVEESPVEDGNENGSRKSAGLDQDKPAGETQVLAGAGNETMGKALLDNVLHHLAKAEVAAKSDGNTAKQVKIHLLRLKLLHLTNRTDKWANQLEGAGEPDEVFISGPFRRLMNPMLGSIGYGADMIDRCLLDGNTACLMGADDFFDHQCVDHTQTTDGSKCDSSIAKDQDSC</sequence>
<feature type="compositionally biased region" description="Low complexity" evidence="1">
    <location>
        <begin position="13"/>
        <end position="22"/>
    </location>
</feature>
<feature type="region of interest" description="Disordered" evidence="1">
    <location>
        <begin position="256"/>
        <end position="310"/>
    </location>
</feature>
<feature type="compositionally biased region" description="Low complexity" evidence="1">
    <location>
        <begin position="262"/>
        <end position="280"/>
    </location>
</feature>
<feature type="compositionally biased region" description="Polar residues" evidence="1">
    <location>
        <begin position="24"/>
        <end position="40"/>
    </location>
</feature>
<feature type="compositionally biased region" description="Basic and acidic residues" evidence="1">
    <location>
        <begin position="42"/>
        <end position="52"/>
    </location>
</feature>
<reference evidence="2 3" key="1">
    <citation type="submission" date="2024-10" db="EMBL/GenBank/DDBJ databases">
        <title>Updated reference genomes for cyclostephanoid diatoms.</title>
        <authorList>
            <person name="Roberts W.R."/>
            <person name="Alverson A.J."/>
        </authorList>
    </citation>
    <scope>NUCLEOTIDE SEQUENCE [LARGE SCALE GENOMIC DNA]</scope>
    <source>
        <strain evidence="2 3">AJA010-31</strain>
    </source>
</reference>
<organism evidence="2 3">
    <name type="scientific">Cyclotella atomus</name>
    <dbReference type="NCBI Taxonomy" id="382360"/>
    <lineage>
        <taxon>Eukaryota</taxon>
        <taxon>Sar</taxon>
        <taxon>Stramenopiles</taxon>
        <taxon>Ochrophyta</taxon>
        <taxon>Bacillariophyta</taxon>
        <taxon>Coscinodiscophyceae</taxon>
        <taxon>Thalassiosirophycidae</taxon>
        <taxon>Stephanodiscales</taxon>
        <taxon>Stephanodiscaceae</taxon>
        <taxon>Cyclotella</taxon>
    </lineage>
</organism>
<proteinExistence type="predicted"/>
<feature type="region of interest" description="Disordered" evidence="1">
    <location>
        <begin position="575"/>
        <end position="601"/>
    </location>
</feature>
<evidence type="ECO:0000256" key="1">
    <source>
        <dbReference type="SAM" id="MobiDB-lite"/>
    </source>
</evidence>
<feature type="compositionally biased region" description="Basic and acidic residues" evidence="1">
    <location>
        <begin position="79"/>
        <end position="97"/>
    </location>
</feature>
<feature type="compositionally biased region" description="Basic and acidic residues" evidence="1">
    <location>
        <begin position="288"/>
        <end position="302"/>
    </location>
</feature>
<dbReference type="AlphaFoldDB" id="A0ABD3NT13"/>
<keyword evidence="3" id="KW-1185">Reference proteome</keyword>
<accession>A0ABD3NT13</accession>
<evidence type="ECO:0000313" key="2">
    <source>
        <dbReference type="EMBL" id="KAL3776850.1"/>
    </source>
</evidence>
<dbReference type="Proteomes" id="UP001530400">
    <property type="component" value="Unassembled WGS sequence"/>
</dbReference>
<feature type="region of interest" description="Disordered" evidence="1">
    <location>
        <begin position="13"/>
        <end position="147"/>
    </location>
</feature>
<evidence type="ECO:0000313" key="3">
    <source>
        <dbReference type="Proteomes" id="UP001530400"/>
    </source>
</evidence>
<gene>
    <name evidence="2" type="ORF">ACHAWO_004255</name>
</gene>